<evidence type="ECO:0000313" key="1">
    <source>
        <dbReference type="EMBL" id="MBB4035649.1"/>
    </source>
</evidence>
<organism evidence="1 2">
    <name type="scientific">Dysgonomonas hofstadii</name>
    <dbReference type="NCBI Taxonomy" id="637886"/>
    <lineage>
        <taxon>Bacteria</taxon>
        <taxon>Pseudomonadati</taxon>
        <taxon>Bacteroidota</taxon>
        <taxon>Bacteroidia</taxon>
        <taxon>Bacteroidales</taxon>
        <taxon>Dysgonomonadaceae</taxon>
        <taxon>Dysgonomonas</taxon>
    </lineage>
</organism>
<gene>
    <name evidence="1" type="ORF">GGR21_001542</name>
</gene>
<comment type="caution">
    <text evidence="1">The sequence shown here is derived from an EMBL/GenBank/DDBJ whole genome shotgun (WGS) entry which is preliminary data.</text>
</comment>
<proteinExistence type="predicted"/>
<sequence length="79" mass="9452">MKEQFFISLFLPISFIPHLKAQDKQIYLPKGSLNLRTNVFSWGMSAPDVVQKRGWSHWRLNSNDRYWCLWNSEKSNSYN</sequence>
<dbReference type="EMBL" id="JACIEP010000004">
    <property type="protein sequence ID" value="MBB4035649.1"/>
    <property type="molecule type" value="Genomic_DNA"/>
</dbReference>
<name>A0A840CLU4_9BACT</name>
<dbReference type="AlphaFoldDB" id="A0A840CLU4"/>
<dbReference type="RefSeq" id="WP_183306573.1">
    <property type="nucleotide sequence ID" value="NZ_JACIEP010000004.1"/>
</dbReference>
<protein>
    <submittedName>
        <fullName evidence="1">Uncharacterized protein</fullName>
    </submittedName>
</protein>
<dbReference type="Proteomes" id="UP000555103">
    <property type="component" value="Unassembled WGS sequence"/>
</dbReference>
<evidence type="ECO:0000313" key="2">
    <source>
        <dbReference type="Proteomes" id="UP000555103"/>
    </source>
</evidence>
<reference evidence="1 2" key="1">
    <citation type="submission" date="2020-08" db="EMBL/GenBank/DDBJ databases">
        <title>Genomic Encyclopedia of Type Strains, Phase IV (KMG-IV): sequencing the most valuable type-strain genomes for metagenomic binning, comparative biology and taxonomic classification.</title>
        <authorList>
            <person name="Goeker M."/>
        </authorList>
    </citation>
    <scope>NUCLEOTIDE SEQUENCE [LARGE SCALE GENOMIC DNA]</scope>
    <source>
        <strain evidence="1 2">DSM 104969</strain>
    </source>
</reference>
<keyword evidence="2" id="KW-1185">Reference proteome</keyword>
<accession>A0A840CLU4</accession>